<proteinExistence type="predicted"/>
<keyword evidence="3" id="KW-1185">Reference proteome</keyword>
<dbReference type="EMBL" id="CP028901">
    <property type="protein sequence ID" value="AWB33247.1"/>
    <property type="molecule type" value="Genomic_DNA"/>
</dbReference>
<protein>
    <submittedName>
        <fullName evidence="2">Uncharacterized protein</fullName>
    </submittedName>
</protein>
<evidence type="ECO:0000313" key="2">
    <source>
        <dbReference type="EMBL" id="AWB33247.1"/>
    </source>
</evidence>
<evidence type="ECO:0000256" key="1">
    <source>
        <dbReference type="SAM" id="MobiDB-lite"/>
    </source>
</evidence>
<dbReference type="AlphaFoldDB" id="A0A2R4XHF8"/>
<organism evidence="2 3">
    <name type="scientific">Orrella marina</name>
    <dbReference type="NCBI Taxonomy" id="2163011"/>
    <lineage>
        <taxon>Bacteria</taxon>
        <taxon>Pseudomonadati</taxon>
        <taxon>Pseudomonadota</taxon>
        <taxon>Betaproteobacteria</taxon>
        <taxon>Burkholderiales</taxon>
        <taxon>Alcaligenaceae</taxon>
        <taxon>Orrella</taxon>
    </lineage>
</organism>
<name>A0A2R4XHF8_9BURK</name>
<sequence length="125" mass="13491">MSSRSSTKPLTHSRFAAPLLVFGQVVALATCIATLAWTPAHSQTAGSTTGVYSSATTPSADSNAPATREEVLKTFQREAHAAYAEARKNCQSIASEQEQQICFAKAKLQFDADMRYAEKRANMGF</sequence>
<feature type="region of interest" description="Disordered" evidence="1">
    <location>
        <begin position="41"/>
        <end position="67"/>
    </location>
</feature>
<dbReference type="RefSeq" id="WP_108620676.1">
    <property type="nucleotide sequence ID" value="NZ_CP028901.1"/>
</dbReference>
<dbReference type="KEGG" id="boz:DBV39_05465"/>
<reference evidence="2 3" key="1">
    <citation type="submission" date="2018-04" db="EMBL/GenBank/DDBJ databases">
        <title>Bordetella sp. HZ20 isolated from seawater.</title>
        <authorList>
            <person name="Sun C."/>
        </authorList>
    </citation>
    <scope>NUCLEOTIDE SEQUENCE [LARGE SCALE GENOMIC DNA]</scope>
    <source>
        <strain evidence="2 3">HZ20</strain>
    </source>
</reference>
<gene>
    <name evidence="2" type="ORF">DBV39_05465</name>
</gene>
<feature type="compositionally biased region" description="Polar residues" evidence="1">
    <location>
        <begin position="41"/>
        <end position="65"/>
    </location>
</feature>
<dbReference type="Proteomes" id="UP000244571">
    <property type="component" value="Chromosome"/>
</dbReference>
<evidence type="ECO:0000313" key="3">
    <source>
        <dbReference type="Proteomes" id="UP000244571"/>
    </source>
</evidence>
<accession>A0A2R4XHF8</accession>